<evidence type="ECO:0000256" key="1">
    <source>
        <dbReference type="SAM" id="MobiDB-lite"/>
    </source>
</evidence>
<feature type="region of interest" description="Disordered" evidence="1">
    <location>
        <begin position="1"/>
        <end position="49"/>
    </location>
</feature>
<feature type="compositionally biased region" description="Polar residues" evidence="1">
    <location>
        <begin position="34"/>
        <end position="49"/>
    </location>
</feature>
<evidence type="ECO:0000313" key="2">
    <source>
        <dbReference type="EMBL" id="PLW39719.1"/>
    </source>
</evidence>
<proteinExistence type="predicted"/>
<gene>
    <name evidence="2" type="ORF">PCASD_09609</name>
</gene>
<accession>A0A2N5UPM3</accession>
<protein>
    <submittedName>
        <fullName evidence="2">Uncharacterized protein</fullName>
    </submittedName>
</protein>
<reference evidence="2 3" key="1">
    <citation type="submission" date="2017-11" db="EMBL/GenBank/DDBJ databases">
        <title>De novo assembly and phasing of dikaryotic genomes from two isolates of Puccinia coronata f. sp. avenae, the causal agent of oat crown rust.</title>
        <authorList>
            <person name="Miller M.E."/>
            <person name="Zhang Y."/>
            <person name="Omidvar V."/>
            <person name="Sperschneider J."/>
            <person name="Schwessinger B."/>
            <person name="Raley C."/>
            <person name="Palmer J.M."/>
            <person name="Garnica D."/>
            <person name="Upadhyaya N."/>
            <person name="Rathjen J."/>
            <person name="Taylor J.M."/>
            <person name="Park R.F."/>
            <person name="Dodds P.N."/>
            <person name="Hirsch C.D."/>
            <person name="Kianian S.F."/>
            <person name="Figueroa M."/>
        </authorList>
    </citation>
    <scope>NUCLEOTIDE SEQUENCE [LARGE SCALE GENOMIC DNA]</scope>
    <source>
        <strain evidence="2">12SD80</strain>
    </source>
</reference>
<name>A0A2N5UPM3_9BASI</name>
<comment type="caution">
    <text evidence="2">The sequence shown here is derived from an EMBL/GenBank/DDBJ whole genome shotgun (WGS) entry which is preliminary data.</text>
</comment>
<organism evidence="2 3">
    <name type="scientific">Puccinia coronata f. sp. avenae</name>
    <dbReference type="NCBI Taxonomy" id="200324"/>
    <lineage>
        <taxon>Eukaryota</taxon>
        <taxon>Fungi</taxon>
        <taxon>Dikarya</taxon>
        <taxon>Basidiomycota</taxon>
        <taxon>Pucciniomycotina</taxon>
        <taxon>Pucciniomycetes</taxon>
        <taxon>Pucciniales</taxon>
        <taxon>Pucciniaceae</taxon>
        <taxon>Puccinia</taxon>
    </lineage>
</organism>
<feature type="compositionally biased region" description="Polar residues" evidence="1">
    <location>
        <begin position="16"/>
        <end position="27"/>
    </location>
</feature>
<sequence>MQEPSNAKLEVPGSTPGASATHSQTPSVDPPHRTPTSNNSSTGAATQESIRIMVATQKASIVQSQADQEASALRMSRIKEAILLLSMKTKQLPPPHRINPSRVAT</sequence>
<dbReference type="EMBL" id="PGCI01000111">
    <property type="protein sequence ID" value="PLW39719.1"/>
    <property type="molecule type" value="Genomic_DNA"/>
</dbReference>
<dbReference type="AlphaFoldDB" id="A0A2N5UPM3"/>
<evidence type="ECO:0000313" key="3">
    <source>
        <dbReference type="Proteomes" id="UP000235392"/>
    </source>
</evidence>
<dbReference type="Proteomes" id="UP000235392">
    <property type="component" value="Unassembled WGS sequence"/>
</dbReference>